<reference evidence="3" key="1">
    <citation type="journal article" date="2011" name="MBio">
        <title>Novel metabolic attributes of the genus Cyanothece, comprising a group of unicellular nitrogen-fixing Cyanobacteria.</title>
        <authorList>
            <person name="Bandyopadhyay A."/>
            <person name="Elvitigala T."/>
            <person name="Welsh E."/>
            <person name="Stockel J."/>
            <person name="Liberton M."/>
            <person name="Min H."/>
            <person name="Sherman L.A."/>
            <person name="Pakrasi H.B."/>
        </authorList>
    </citation>
    <scope>NUCLEOTIDE SEQUENCE [LARGE SCALE GENOMIC DNA]</scope>
    <source>
        <strain evidence="3">PCC 7424</strain>
    </source>
</reference>
<organism evidence="2 3">
    <name type="scientific">Gloeothece citriformis (strain PCC 7424)</name>
    <name type="common">Cyanothece sp. (strain PCC 7424)</name>
    <dbReference type="NCBI Taxonomy" id="65393"/>
    <lineage>
        <taxon>Bacteria</taxon>
        <taxon>Bacillati</taxon>
        <taxon>Cyanobacteriota</taxon>
        <taxon>Cyanophyceae</taxon>
        <taxon>Oscillatoriophycideae</taxon>
        <taxon>Chroococcales</taxon>
        <taxon>Aphanothecaceae</taxon>
        <taxon>Gloeothece</taxon>
        <taxon>Gloeothece citriformis</taxon>
    </lineage>
</organism>
<dbReference type="OrthoDB" id="2053977at2"/>
<dbReference type="HOGENOM" id="CLU_1025713_0_0_3"/>
<evidence type="ECO:0000313" key="2">
    <source>
        <dbReference type="EMBL" id="ACK68681.1"/>
    </source>
</evidence>
<dbReference type="AlphaFoldDB" id="B7KAK9"/>
<proteinExistence type="predicted"/>
<protein>
    <submittedName>
        <fullName evidence="2">Uncharacterized protein</fullName>
    </submittedName>
</protein>
<feature type="transmembrane region" description="Helical" evidence="1">
    <location>
        <begin position="224"/>
        <end position="253"/>
    </location>
</feature>
<accession>B7KAK9</accession>
<dbReference type="Proteomes" id="UP000002384">
    <property type="component" value="Chromosome"/>
</dbReference>
<keyword evidence="1" id="KW-0472">Membrane</keyword>
<sequence>MTVYIVEQAQGFSPTQQAQKTSLWEIIHSIPGRMRIRLPWLQNHSYLGKDITKALKNLGFVNTVDLSLINNSIIIAYDSTRISEEEMPTQLFKTLYPIRAKRGLVKSKHLKNVEQKIDLNTTTEEAIALKKTALKIREFGGRILGSTLGSLLLHLWKCIPGGRVVSAAAHALSRLIGSSIGAYLVLHWFTEIIDIEEQETLPPHPALIIQSSLECSAVELIGEALGAIIGSVAGTLIFGQIGALIFGFIGGLIGGQMLEFFWFEWQLEFSH</sequence>
<dbReference type="RefSeq" id="WP_012597631.1">
    <property type="nucleotide sequence ID" value="NC_011729.1"/>
</dbReference>
<evidence type="ECO:0000256" key="1">
    <source>
        <dbReference type="SAM" id="Phobius"/>
    </source>
</evidence>
<dbReference type="eggNOG" id="ENOG5030I3E">
    <property type="taxonomic scope" value="Bacteria"/>
</dbReference>
<dbReference type="Pfam" id="PF19991">
    <property type="entry name" value="HMA_2"/>
    <property type="match status" value="1"/>
</dbReference>
<dbReference type="EMBL" id="CP001291">
    <property type="protein sequence ID" value="ACK68681.1"/>
    <property type="molecule type" value="Genomic_DNA"/>
</dbReference>
<name>B7KAK9_GLOC7</name>
<keyword evidence="1" id="KW-0812">Transmembrane</keyword>
<dbReference type="KEGG" id="cyc:PCC7424_0213"/>
<gene>
    <name evidence="2" type="ordered locus">PCC7424_0213</name>
</gene>
<evidence type="ECO:0000313" key="3">
    <source>
        <dbReference type="Proteomes" id="UP000002384"/>
    </source>
</evidence>
<keyword evidence="3" id="KW-1185">Reference proteome</keyword>
<keyword evidence="1" id="KW-1133">Transmembrane helix</keyword>